<comment type="similarity">
    <text evidence="2">Belongs to the Rab3-GAP regulatory subunit family.</text>
</comment>
<evidence type="ECO:0000259" key="6">
    <source>
        <dbReference type="Pfam" id="PF14656"/>
    </source>
</evidence>
<reference evidence="7" key="1">
    <citation type="submission" date="2014-05" db="EMBL/GenBank/DDBJ databases">
        <title>The genome and life-stage specific transcriptomes of Globodera pallida elucidate key aspects of plant parasitism by a cyst nematode.</title>
        <authorList>
            <person name="Cotton J.A."/>
            <person name="Lilley C.J."/>
            <person name="Jones L.M."/>
            <person name="Kikuchi T."/>
            <person name="Reid A.J."/>
            <person name="Thorpe P."/>
            <person name="Tsai I.J."/>
            <person name="Beasley H."/>
            <person name="Blok V."/>
            <person name="Cock P.J.A."/>
            <person name="Van den Akker S.E."/>
            <person name="Holroyd N."/>
            <person name="Hunt M."/>
            <person name="Mantelin S."/>
            <person name="Naghra H."/>
            <person name="Pain A."/>
            <person name="Palomares-Rius J.E."/>
            <person name="Zarowiecki M."/>
            <person name="Berriman M."/>
            <person name="Jones J.T."/>
            <person name="Urwin P.E."/>
        </authorList>
    </citation>
    <scope>NUCLEOTIDE SEQUENCE [LARGE SCALE GENOMIC DNA]</scope>
    <source>
        <strain evidence="7">Lindley</strain>
    </source>
</reference>
<dbReference type="Proteomes" id="UP000050741">
    <property type="component" value="Unassembled WGS sequence"/>
</dbReference>
<dbReference type="GO" id="GO:0005096">
    <property type="term" value="F:GTPase activator activity"/>
    <property type="evidence" value="ECO:0007669"/>
    <property type="project" value="UniProtKB-KW"/>
</dbReference>
<feature type="domain" description="Rab3GAP regulatory subunit C-terminal" evidence="6">
    <location>
        <begin position="1064"/>
        <end position="1272"/>
    </location>
</feature>
<dbReference type="InterPro" id="IPR029257">
    <property type="entry name" value="RAB3GAP2_C"/>
</dbReference>
<evidence type="ECO:0000256" key="4">
    <source>
        <dbReference type="ARBA" id="ARBA00022490"/>
    </source>
</evidence>
<organism evidence="7 8">
    <name type="scientific">Globodera pallida</name>
    <name type="common">Potato cyst nematode worm</name>
    <name type="synonym">Heterodera pallida</name>
    <dbReference type="NCBI Taxonomy" id="36090"/>
    <lineage>
        <taxon>Eukaryota</taxon>
        <taxon>Metazoa</taxon>
        <taxon>Ecdysozoa</taxon>
        <taxon>Nematoda</taxon>
        <taxon>Chromadorea</taxon>
        <taxon>Rhabditida</taxon>
        <taxon>Tylenchina</taxon>
        <taxon>Tylenchomorpha</taxon>
        <taxon>Tylenchoidea</taxon>
        <taxon>Heteroderidae</taxon>
        <taxon>Heteroderinae</taxon>
        <taxon>Globodera</taxon>
    </lineage>
</organism>
<evidence type="ECO:0000256" key="2">
    <source>
        <dbReference type="ARBA" id="ARBA00008153"/>
    </source>
</evidence>
<dbReference type="InterPro" id="IPR026059">
    <property type="entry name" value="Rab3GAP2"/>
</dbReference>
<keyword evidence="3" id="KW-0343">GTPase activation</keyword>
<dbReference type="Pfam" id="PF14655">
    <property type="entry name" value="RAB3GAP2_N"/>
    <property type="match status" value="2"/>
</dbReference>
<dbReference type="PANTHER" id="PTHR12472:SF0">
    <property type="entry name" value="RAB3 GTPASE-ACTIVATING PROTEIN NON-CATALYTIC SUBUNIT"/>
    <property type="match status" value="1"/>
</dbReference>
<comment type="subcellular location">
    <subcellularLocation>
        <location evidence="1">Cytoplasm</location>
    </subcellularLocation>
</comment>
<dbReference type="InterPro" id="IPR032839">
    <property type="entry name" value="RAB3GAP_N"/>
</dbReference>
<accession>A0A183CG21</accession>
<feature type="domain" description="Rab3-GAP regulatory subunit N-terminal" evidence="5">
    <location>
        <begin position="106"/>
        <end position="294"/>
    </location>
</feature>
<proteinExistence type="inferred from homology"/>
<keyword evidence="4" id="KW-0963">Cytoplasm</keyword>
<evidence type="ECO:0000313" key="8">
    <source>
        <dbReference type="WBParaSite" id="GPLIN_001182600"/>
    </source>
</evidence>
<keyword evidence="7" id="KW-1185">Reference proteome</keyword>
<evidence type="ECO:0000313" key="7">
    <source>
        <dbReference type="Proteomes" id="UP000050741"/>
    </source>
</evidence>
<protein>
    <submittedName>
        <fullName evidence="8">RAB3GAP2_N domain-containing protein</fullName>
    </submittedName>
</protein>
<name>A0A183CG21_GLOPA</name>
<sequence length="1345" mass="151590">MIHNKLTGRARISTDTIISIEKFLNKERTSQRVSPKSDFEGKKFNETLLYPPERPDEFDFETDDDEEIEAEASIDTEKINLSDLVADVDGLDNDLREYGVDLNLMEVVAKVEVAQDDRTFILSLAVFGVQPSASNSSSQSLTTDWTCICIGLSTGDLMFYTERGTLIFSEKCANCPILSLRLGHSVLPGNQELVALTSAAKLIVIEGLSLYTTLRSARAQIARADRSISEICESLQLNAHQLKLDRYEHVGDFQTVGLTRPGTFDQYMSAFYSAGRNETVSRTQLPIYAHYMCTPATKKRKDGDENSEFVSFLWHDTQPVVGNRIAKKSASDARTNWVPIKSILRDSKRVAERSFIAPSPGWPFVAISDNLGRVLLINTRTRRIIRIWKGYRQARCAWIEATSTSRTSPQKRALFLVIFAPKRGLLEVWSMLNGPRVSAFQVEEGGRLLSIPTIQNGILLGGADIRESESQKTSRAGAVFLTPNGFLYSIDVPFHYSALSASATSVYDEYLIKEFTLDHFTVQPENAEEAGIDLEKLVEFVHRIKTNLAKQRFLEALIVSSEGAFRRESVKRPKGGTHISVRSLRDLVSRMVGNQAQNPTDKNISPSESERHSPISPYLLALHSAIDFYATLDDNLAECLYNKNGHNVEFGEWTKHLSLPRCDRNAPLMTKALSIIELVYKNSESLANTSTVVDRIVRCRLDLHDFLSFFNLNLYQNFDSSVQMEPTLSPADDKNMPSVSTTLLAKLGATIFAPFLLNCSLDLESFLRSLTSKFRLSKNFLIAILCAFWLDPQCNFGLEGFSIQFAVLIRGVFNLIIQDIDNGHWAGPFNETLKTIEQMVIATTNVPAALMVAIQMGDVCQQLSIALDERKTDRENVQKLPKDDDDDLFIVFDKFELGLHSELRDELPYFWALASLHLSDESRRITKLKRSIDLLDFLRTAPKLQNGLAQLIWETFVASSFEKCFHLIEEQMGAAGPGRSDGGTFLLKGKDRLLRRDVLVVEKDLPEYVSCIRKLLEILAESCCHLCSRQDIAYGPLAGTLHLEDSEITNFVGHRRLKQHLSLTDRKLSGIIAEKTLTQLVDYQKPVNYHLALHMVHLAAVIEIQINLTTSAYSKPSSLFDTNGKRALFNPFHTHPLLPMGRVDDRTKMRRQRFVEQCMEALEKESETQQDNERCRELRRVVDRLTREWTLDVTTLQVNEITRLYLSGADEEAEAKCDGLFGNRQKLALELVPIIAGRIKLANEKSQSALYDKISQASTASPSTMAFIKDAPDEYLPNFDQIESKRVRRMVALAGSCLTERAGGGSRSQLGRRDANHPMEFSKCQQLLREFNEICSVIDWLESRK</sequence>
<dbReference type="WBParaSite" id="GPLIN_001182600">
    <property type="protein sequence ID" value="GPLIN_001182600"/>
    <property type="gene ID" value="GPLIN_001182600"/>
</dbReference>
<dbReference type="Pfam" id="PF14656">
    <property type="entry name" value="RAB3GAP2_C"/>
    <property type="match status" value="1"/>
</dbReference>
<evidence type="ECO:0000259" key="5">
    <source>
        <dbReference type="Pfam" id="PF14655"/>
    </source>
</evidence>
<evidence type="ECO:0000256" key="3">
    <source>
        <dbReference type="ARBA" id="ARBA00022468"/>
    </source>
</evidence>
<reference evidence="8" key="2">
    <citation type="submission" date="2016-06" db="UniProtKB">
        <authorList>
            <consortium name="WormBaseParasite"/>
        </authorList>
    </citation>
    <scope>IDENTIFICATION</scope>
</reference>
<evidence type="ECO:0000256" key="1">
    <source>
        <dbReference type="ARBA" id="ARBA00004496"/>
    </source>
</evidence>
<feature type="domain" description="Rab3-GAP regulatory subunit N-terminal" evidence="5">
    <location>
        <begin position="334"/>
        <end position="449"/>
    </location>
</feature>
<dbReference type="GO" id="GO:0005737">
    <property type="term" value="C:cytoplasm"/>
    <property type="evidence" value="ECO:0007669"/>
    <property type="project" value="UniProtKB-SubCell"/>
</dbReference>
<dbReference type="PANTHER" id="PTHR12472">
    <property type="entry name" value="RAB3-GAP REGULATORY DOMAIN"/>
    <property type="match status" value="1"/>
</dbReference>